<feature type="compositionally biased region" description="Polar residues" evidence="1">
    <location>
        <begin position="768"/>
        <end position="786"/>
    </location>
</feature>
<dbReference type="InterPro" id="IPR058920">
    <property type="entry name" value="PAP-OAS1-bd-rel"/>
</dbReference>
<dbReference type="PANTHER" id="PTHR45979">
    <property type="entry name" value="PAP/OAS1 SUBSTRATE-BINDING DOMAIN SUPERFAMILY"/>
    <property type="match status" value="1"/>
</dbReference>
<name>A0ABQ7TY31_SOLTU</name>
<evidence type="ECO:0000259" key="3">
    <source>
        <dbReference type="Pfam" id="PF26180"/>
    </source>
</evidence>
<dbReference type="InterPro" id="IPR058921">
    <property type="entry name" value="PAP/OAS1-rel"/>
</dbReference>
<accession>A0ABQ7TY31</accession>
<comment type="caution">
    <text evidence="4">The sequence shown here is derived from an EMBL/GenBank/DDBJ whole genome shotgun (WGS) entry which is preliminary data.</text>
</comment>
<dbReference type="Pfam" id="PF22600">
    <property type="entry name" value="MTPAP-like_central"/>
    <property type="match status" value="1"/>
</dbReference>
<evidence type="ECO:0000313" key="4">
    <source>
        <dbReference type="EMBL" id="KAH0739597.1"/>
    </source>
</evidence>
<feature type="compositionally biased region" description="Polar residues" evidence="1">
    <location>
        <begin position="827"/>
        <end position="839"/>
    </location>
</feature>
<proteinExistence type="predicted"/>
<dbReference type="CDD" id="cd05402">
    <property type="entry name" value="NT_PAP_TUTase"/>
    <property type="match status" value="1"/>
</dbReference>
<dbReference type="Proteomes" id="UP000826656">
    <property type="component" value="Unassembled WGS sequence"/>
</dbReference>
<dbReference type="Gene3D" id="1.10.1410.10">
    <property type="match status" value="1"/>
</dbReference>
<dbReference type="InterPro" id="IPR043519">
    <property type="entry name" value="NT_sf"/>
</dbReference>
<evidence type="ECO:0000256" key="1">
    <source>
        <dbReference type="SAM" id="MobiDB-lite"/>
    </source>
</evidence>
<dbReference type="SUPFAM" id="SSF81301">
    <property type="entry name" value="Nucleotidyltransferase"/>
    <property type="match status" value="1"/>
</dbReference>
<gene>
    <name evidence="4" type="ORF">KY290_038302</name>
</gene>
<evidence type="ECO:0000259" key="2">
    <source>
        <dbReference type="Pfam" id="PF22600"/>
    </source>
</evidence>
<dbReference type="PANTHER" id="PTHR45979:SF2">
    <property type="entry name" value="PAP_OAS1 SUBSTRATE-BINDING DOMAIN SUPERFAMILY"/>
    <property type="match status" value="1"/>
</dbReference>
<feature type="region of interest" description="Disordered" evidence="1">
    <location>
        <begin position="822"/>
        <end position="845"/>
    </location>
</feature>
<dbReference type="EMBL" id="JAIVGD010000028">
    <property type="protein sequence ID" value="KAH0739597.1"/>
    <property type="molecule type" value="Genomic_DNA"/>
</dbReference>
<organism evidence="4 5">
    <name type="scientific">Solanum tuberosum</name>
    <name type="common">Potato</name>
    <dbReference type="NCBI Taxonomy" id="4113"/>
    <lineage>
        <taxon>Eukaryota</taxon>
        <taxon>Viridiplantae</taxon>
        <taxon>Streptophyta</taxon>
        <taxon>Embryophyta</taxon>
        <taxon>Tracheophyta</taxon>
        <taxon>Spermatophyta</taxon>
        <taxon>Magnoliopsida</taxon>
        <taxon>eudicotyledons</taxon>
        <taxon>Gunneridae</taxon>
        <taxon>Pentapetalae</taxon>
        <taxon>asterids</taxon>
        <taxon>lamiids</taxon>
        <taxon>Solanales</taxon>
        <taxon>Solanaceae</taxon>
        <taxon>Solanoideae</taxon>
        <taxon>Solaneae</taxon>
        <taxon>Solanum</taxon>
    </lineage>
</organism>
<feature type="domain" description="Poly(A) RNA polymerase mitochondrial-like central palm" evidence="2">
    <location>
        <begin position="68"/>
        <end position="188"/>
    </location>
</feature>
<keyword evidence="5" id="KW-1185">Reference proteome</keyword>
<dbReference type="SUPFAM" id="SSF81631">
    <property type="entry name" value="PAP/OAS1 substrate-binding domain"/>
    <property type="match status" value="1"/>
</dbReference>
<feature type="domain" description="PAP/OAS1 substrate-binding-related" evidence="3">
    <location>
        <begin position="201"/>
        <end position="393"/>
    </location>
</feature>
<feature type="region of interest" description="Disordered" evidence="1">
    <location>
        <begin position="766"/>
        <end position="796"/>
    </location>
</feature>
<sequence length="879" mass="98076">MTLSVNYVVACSHFHYPGEPNDGGTVEEQEMLVPSQSPSFLLSSPEIPSNLSVSDIGPERWAVAEKVTQNILRRVQPTTVSENRRRSVIEYVQNLVRGSLRCEVFPYGSVPLKTYLPDGDIDLTAFVGKDFEDAFADDMVSTLEAEDRNKDAEFAVKDVQLIRAEVKLVKCIVQNIVVDISLNQIGGLCTLGFLEQVDRLIGKDHLFKRSIILIKTWCYYESRLLGAHHGLFSTYALETLVLYIFHFFHTTLDGPLAVLYKFLDYFGKFDWDNYYVSLTGPVRISSLPEYVVEVPENDGGDVLLSNDFIRYCLERFSVPSKGGDLNSRKIQHKYLNIIDPLKESNNLGRSVSKGNFYRIRSAINYGARKLESILLQSEDNIVEELYRFFPNTMDRHDSGERPDVQDPSNDFCLASPAPNFDPSQIEQGKSELSFASDGGTHGICKLNPDGSSCREDGHQKGTTEAHQSMLPLMAERHGTGSPLGYRLFGDAVDLASSIENGLSISTDRPEFGDSSSKKCQLTRGMPHHAPHLFFADSHVYNREMKNEISHMKQFGNSEKNVSSGSSPPTNEGKNFTVHGLKQTVLDVKEAISSIPNSGGDHLNWDLASTSGAELSLKALSDLSGDYDNYLKYLQYGHWFYEYALNIPAVPVPQAPPSPYHMKYSWEAAQQPSYMKTNGFSHGSTNGVIPSQAFYPINPMLMHSMPYAALEEMPKQRGTGTYFPNLNHPPHGYRPSIVKGRHQAGLSSPRTNGRATFTEMHTFERSFHEQLQSESSADQSNVHPLSSSHRRGHHSMTGMVLPTEGMVEFGSVGVLPLGTSISERSRQQRAVSSPTQQCSPVSPIPAFQRSNSVFSKELDRVTLKSSYHLKDEDDFPPLSF</sequence>
<evidence type="ECO:0000313" key="5">
    <source>
        <dbReference type="Proteomes" id="UP000826656"/>
    </source>
</evidence>
<reference evidence="4 5" key="1">
    <citation type="journal article" date="2021" name="bioRxiv">
        <title>Chromosome-scale and haplotype-resolved genome assembly of a tetraploid potato cultivar.</title>
        <authorList>
            <person name="Sun H."/>
            <person name="Jiao W.-B."/>
            <person name="Krause K."/>
            <person name="Campoy J.A."/>
            <person name="Goel M."/>
            <person name="Folz-Donahue K."/>
            <person name="Kukat C."/>
            <person name="Huettel B."/>
            <person name="Schneeberger K."/>
        </authorList>
    </citation>
    <scope>NUCLEOTIDE SEQUENCE [LARGE SCALE GENOMIC DNA]</scope>
    <source>
        <strain evidence="4">SolTubOtavaFocal</strain>
        <tissue evidence="4">Leaves</tissue>
    </source>
</reference>
<dbReference type="InterPro" id="IPR054708">
    <property type="entry name" value="MTPAP-like_central"/>
</dbReference>
<dbReference type="Pfam" id="PF26180">
    <property type="entry name" value="PAP-OAS1"/>
    <property type="match status" value="1"/>
</dbReference>
<evidence type="ECO:0008006" key="6">
    <source>
        <dbReference type="Google" id="ProtNLM"/>
    </source>
</evidence>
<protein>
    <recommendedName>
        <fullName evidence="6">Nucleic acid binding protein</fullName>
    </recommendedName>
</protein>
<dbReference type="Gene3D" id="3.30.460.10">
    <property type="entry name" value="Beta Polymerase, domain 2"/>
    <property type="match status" value="1"/>
</dbReference>